<dbReference type="Gene3D" id="3.90.76.10">
    <property type="entry name" value="Dipeptide-binding Protein, Domain 1"/>
    <property type="match status" value="1"/>
</dbReference>
<organism evidence="3 4">
    <name type="scientific">Leisingera methylohalidivorans DSM 14336</name>
    <dbReference type="NCBI Taxonomy" id="999552"/>
    <lineage>
        <taxon>Bacteria</taxon>
        <taxon>Pseudomonadati</taxon>
        <taxon>Pseudomonadota</taxon>
        <taxon>Alphaproteobacteria</taxon>
        <taxon>Rhodobacterales</taxon>
        <taxon>Roseobacteraceae</taxon>
        <taxon>Leisingera</taxon>
    </lineage>
</organism>
<name>V9VYZ3_9RHOB</name>
<evidence type="ECO:0000256" key="1">
    <source>
        <dbReference type="SAM" id="MobiDB-lite"/>
    </source>
</evidence>
<dbReference type="STRING" id="999552.METH_15235"/>
<keyword evidence="4" id="KW-1185">Reference proteome</keyword>
<feature type="compositionally biased region" description="Polar residues" evidence="1">
    <location>
        <begin position="60"/>
        <end position="73"/>
    </location>
</feature>
<reference evidence="3 4" key="1">
    <citation type="submission" date="2013-09" db="EMBL/GenBank/DDBJ databases">
        <authorList>
            <consortium name="DOE Joint Genome Institute"/>
            <person name="Klenk H.-P."/>
            <person name="Huntemann M."/>
            <person name="Han J."/>
            <person name="Chen A."/>
            <person name="Kyrpides N."/>
            <person name="Mavromatis K."/>
            <person name="Markowitz V."/>
            <person name="Palaniappan K."/>
            <person name="Ivanova N."/>
            <person name="Schaumberg A."/>
            <person name="Pati A."/>
            <person name="Liolios K."/>
            <person name="Nordberg H.P."/>
            <person name="Cantor M.N."/>
            <person name="Hua S.X."/>
            <person name="Woyke T."/>
        </authorList>
    </citation>
    <scope>NUCLEOTIDE SEQUENCE [LARGE SCALE GENOMIC DNA]</scope>
    <source>
        <strain evidence="3 4">DSM 14336</strain>
    </source>
</reference>
<proteinExistence type="predicted"/>
<gene>
    <name evidence="3" type="ORF">METH_15235</name>
</gene>
<dbReference type="KEGG" id="lmd:METH_15235"/>
<dbReference type="Pfam" id="PF00496">
    <property type="entry name" value="SBP_bac_5"/>
    <property type="match status" value="1"/>
</dbReference>
<feature type="region of interest" description="Disordered" evidence="1">
    <location>
        <begin position="60"/>
        <end position="92"/>
    </location>
</feature>
<dbReference type="InterPro" id="IPR000914">
    <property type="entry name" value="SBP_5_dom"/>
</dbReference>
<dbReference type="EMBL" id="CP006773">
    <property type="protein sequence ID" value="AHD03163.1"/>
    <property type="molecule type" value="Genomic_DNA"/>
</dbReference>
<protein>
    <recommendedName>
        <fullName evidence="2">Solute-binding protein family 5 domain-containing protein</fullName>
    </recommendedName>
</protein>
<sequence length="204" mass="22428">MLQCAALIKAICNDVRRAQAGVATTITQEPAEYPPPSGGCRQAWQPPAHTAEAACKRFVQTKQGSQEDQIPQQENPPPGDPDACGGSRKQQVGPARIPVLRNCAGSDRIRCQWQDRPQPAAAGGSPPLFNWPQLGNQVRGYLEYLIQYNAGGSFEPRLLESWEVSKDATEYLLHIRPSVSWNDGRGILTAKDIAYNFARWCDGK</sequence>
<accession>V9VYZ3</accession>
<dbReference type="SUPFAM" id="SSF53850">
    <property type="entry name" value="Periplasmic binding protein-like II"/>
    <property type="match status" value="1"/>
</dbReference>
<evidence type="ECO:0000313" key="3">
    <source>
        <dbReference type="EMBL" id="AHD03163.1"/>
    </source>
</evidence>
<dbReference type="Proteomes" id="UP000018780">
    <property type="component" value="Chromosome"/>
</dbReference>
<feature type="domain" description="Solute-binding protein family 5" evidence="2">
    <location>
        <begin position="154"/>
        <end position="202"/>
    </location>
</feature>
<dbReference type="HOGENOM" id="CLU_1341872_0_0_5"/>
<dbReference type="PATRIC" id="fig|999552.6.peg.3049"/>
<evidence type="ECO:0000259" key="2">
    <source>
        <dbReference type="Pfam" id="PF00496"/>
    </source>
</evidence>
<evidence type="ECO:0000313" key="4">
    <source>
        <dbReference type="Proteomes" id="UP000018780"/>
    </source>
</evidence>
<dbReference type="AlphaFoldDB" id="V9VYZ3"/>